<dbReference type="GO" id="GO:0008270">
    <property type="term" value="F:zinc ion binding"/>
    <property type="evidence" value="ECO:0007669"/>
    <property type="project" value="InterPro"/>
</dbReference>
<feature type="domain" description="CMP/dCMP-type deaminase" evidence="6">
    <location>
        <begin position="1"/>
        <end position="114"/>
    </location>
</feature>
<dbReference type="OrthoDB" id="10605at10239"/>
<comment type="similarity">
    <text evidence="2">Belongs to the cytidine and deoxycytidylate deaminase family.</text>
</comment>
<dbReference type="InterPro" id="IPR035105">
    <property type="entry name" value="Deoxycytidylate_deaminase_dom"/>
</dbReference>
<dbReference type="KEGG" id="vg:15011529"/>
<dbReference type="CDD" id="cd01286">
    <property type="entry name" value="deoxycytidylate_deaminase"/>
    <property type="match status" value="1"/>
</dbReference>
<organism evidence="7 8">
    <name type="scientific">Loktanella phage pCB2051-A</name>
    <dbReference type="NCBI Taxonomy" id="754044"/>
    <lineage>
        <taxon>Viruses</taxon>
        <taxon>Duplodnaviria</taxon>
        <taxon>Heunggongvirae</taxon>
        <taxon>Uroviricota</taxon>
        <taxon>Caudoviricetes</taxon>
        <taxon>Casjensviridae</taxon>
        <taxon>Broinstvirus</taxon>
        <taxon>Broinstvirus pCB2051A</taxon>
    </lineage>
</organism>
<dbReference type="Gene3D" id="3.40.140.10">
    <property type="entry name" value="Cytidine Deaminase, domain 2"/>
    <property type="match status" value="1"/>
</dbReference>
<evidence type="ECO:0000256" key="2">
    <source>
        <dbReference type="ARBA" id="ARBA00006576"/>
    </source>
</evidence>
<evidence type="ECO:0000256" key="3">
    <source>
        <dbReference type="ARBA" id="ARBA00022723"/>
    </source>
</evidence>
<evidence type="ECO:0000256" key="1">
    <source>
        <dbReference type="ARBA" id="ARBA00001947"/>
    </source>
</evidence>
<dbReference type="PANTHER" id="PTHR11086:SF18">
    <property type="entry name" value="DEOXYCYTIDYLATE DEAMINASE"/>
    <property type="match status" value="1"/>
</dbReference>
<evidence type="ECO:0000256" key="5">
    <source>
        <dbReference type="ARBA" id="ARBA00022833"/>
    </source>
</evidence>
<dbReference type="EMBL" id="HQ632859">
    <property type="protein sequence ID" value="AGH31496.1"/>
    <property type="molecule type" value="Genomic_DNA"/>
</dbReference>
<reference evidence="7 8" key="1">
    <citation type="submission" date="2010-10" db="EMBL/GenBank/DDBJ databases">
        <title>The Genome Sequence of Loktanella phage pCB2051-A.</title>
        <authorList>
            <consortium name="The Broad Institute Genome Sequencing Platform"/>
            <person name="Henn M.R."/>
            <person name="Buchan A."/>
            <person name="Levin J."/>
            <person name="Malboeuf C."/>
            <person name="Casali M."/>
            <person name="Russ C."/>
            <person name="Lennon N."/>
            <person name="Chapman S.B."/>
            <person name="Erlich R."/>
            <person name="Young S.K."/>
            <person name="Yandava C."/>
            <person name="Zeng Q."/>
            <person name="Alvarado L."/>
            <person name="Anderson S."/>
            <person name="Berlin A."/>
            <person name="Chen Z."/>
            <person name="Freedman E."/>
            <person name="Gellesch M."/>
            <person name="Goldberg J."/>
            <person name="Green L."/>
            <person name="Griggs A."/>
            <person name="Gujja S."/>
            <person name="Heilman E.R."/>
            <person name="Heiman D."/>
            <person name="Hollinger A."/>
            <person name="Howarth C."/>
            <person name="Larson L."/>
            <person name="Mehta T."/>
            <person name="Pearson M."/>
            <person name="Roberts A."/>
            <person name="Ryan E."/>
            <person name="Saif S."/>
            <person name="Shea T."/>
            <person name="Shenoy N."/>
            <person name="Sisk P."/>
            <person name="Stolte C."/>
            <person name="Sykes S."/>
            <person name="White J."/>
            <person name="Haas B."/>
            <person name="Nusbaum C."/>
            <person name="Birren B."/>
        </authorList>
    </citation>
    <scope>NUCLEOTIDE SEQUENCE [LARGE SCALE GENOMIC DNA]</scope>
    <source>
        <strain evidence="8">pCB2051-A</strain>
    </source>
</reference>
<proteinExistence type="inferred from homology"/>
<dbReference type="InterPro" id="IPR016193">
    <property type="entry name" value="Cytidine_deaminase-like"/>
</dbReference>
<keyword evidence="3" id="KW-0479">Metal-binding</keyword>
<evidence type="ECO:0000313" key="7">
    <source>
        <dbReference type="EMBL" id="AGH31496.1"/>
    </source>
</evidence>
<keyword evidence="4" id="KW-0378">Hydrolase</keyword>
<accession>M4QP46</accession>
<protein>
    <submittedName>
        <fullName evidence="7">Deoxycytidylate deaminase</fullName>
    </submittedName>
</protein>
<gene>
    <name evidence="7" type="ORF">LOKG_00060</name>
</gene>
<dbReference type="SUPFAM" id="SSF53927">
    <property type="entry name" value="Cytidine deaminase-like"/>
    <property type="match status" value="1"/>
</dbReference>
<evidence type="ECO:0000256" key="4">
    <source>
        <dbReference type="ARBA" id="ARBA00022801"/>
    </source>
</evidence>
<dbReference type="PANTHER" id="PTHR11086">
    <property type="entry name" value="DEOXYCYTIDYLATE DEAMINASE-RELATED"/>
    <property type="match status" value="1"/>
</dbReference>
<dbReference type="GeneID" id="15011529"/>
<dbReference type="Pfam" id="PF00383">
    <property type="entry name" value="dCMP_cyt_deam_1"/>
    <property type="match status" value="1"/>
</dbReference>
<dbReference type="PROSITE" id="PS51747">
    <property type="entry name" value="CYT_DCMP_DEAMINASES_2"/>
    <property type="match status" value="1"/>
</dbReference>
<keyword evidence="5" id="KW-0862">Zinc</keyword>
<dbReference type="Proteomes" id="UP000201389">
    <property type="component" value="Segment"/>
</dbReference>
<dbReference type="PROSITE" id="PS00903">
    <property type="entry name" value="CYT_DCMP_DEAMINASES_1"/>
    <property type="match status" value="1"/>
</dbReference>
<name>M4QP46_9CAUD</name>
<dbReference type="GO" id="GO:0004132">
    <property type="term" value="F:dCMP deaminase activity"/>
    <property type="evidence" value="ECO:0007669"/>
    <property type="project" value="TreeGrafter"/>
</dbReference>
<comment type="cofactor">
    <cofactor evidence="1">
        <name>Zn(2+)</name>
        <dbReference type="ChEBI" id="CHEBI:29105"/>
    </cofactor>
</comment>
<dbReference type="InterPro" id="IPR015517">
    <property type="entry name" value="dCMP_deaminase-rel"/>
</dbReference>
<dbReference type="RefSeq" id="YP_007674956.1">
    <property type="nucleotide sequence ID" value="NC_020853.1"/>
</dbReference>
<dbReference type="InterPro" id="IPR002125">
    <property type="entry name" value="CMP_dCMP_dom"/>
</dbReference>
<evidence type="ECO:0000313" key="8">
    <source>
        <dbReference type="Proteomes" id="UP000201389"/>
    </source>
</evidence>
<keyword evidence="8" id="KW-1185">Reference proteome</keyword>
<dbReference type="InterPro" id="IPR016192">
    <property type="entry name" value="APOBEC/CMP_deaminase_Zn-bd"/>
</dbReference>
<evidence type="ECO:0000259" key="6">
    <source>
        <dbReference type="PROSITE" id="PS51747"/>
    </source>
</evidence>
<sequence length="140" mass="15058">MGFAKLAATRSKDETQVGAVLLGPDGEVRLTGYNGPPVGVHDTPERFERPMKYLFASHAEQNVIAFAAREGISTKGCTLYVTHIPCASCMKSVIQAGIVNVVYDTGTFRAMGDEMEAVMAMARETGTCMTTLDKLMESTS</sequence>